<dbReference type="OrthoDB" id="10343056at2759"/>
<dbReference type="EMBL" id="CM009756">
    <property type="protein sequence ID" value="PUZ44651.1"/>
    <property type="molecule type" value="Genomic_DNA"/>
</dbReference>
<sequence length="130" mass="14797">MLIEFKNTRQCKVAVFGRDGVQKYPPLEAEHLQKLLHPRNSDHSWPEVYFPETAIKAGPCTKPSPPATIGEQSPPSALSCYREHGLLVGIKDISTRENKWRILKFLLLHILTITSELIWVPVERTVSLIE</sequence>
<evidence type="ECO:0000313" key="2">
    <source>
        <dbReference type="Proteomes" id="UP000244336"/>
    </source>
</evidence>
<dbReference type="AlphaFoldDB" id="A0A2T7CMV6"/>
<protein>
    <submittedName>
        <fullName evidence="1">Uncharacterized protein</fullName>
    </submittedName>
</protein>
<gene>
    <name evidence="1" type="ORF">GQ55_8G123400</name>
</gene>
<organism evidence="1 2">
    <name type="scientific">Panicum hallii var. hallii</name>
    <dbReference type="NCBI Taxonomy" id="1504633"/>
    <lineage>
        <taxon>Eukaryota</taxon>
        <taxon>Viridiplantae</taxon>
        <taxon>Streptophyta</taxon>
        <taxon>Embryophyta</taxon>
        <taxon>Tracheophyta</taxon>
        <taxon>Spermatophyta</taxon>
        <taxon>Magnoliopsida</taxon>
        <taxon>Liliopsida</taxon>
        <taxon>Poales</taxon>
        <taxon>Poaceae</taxon>
        <taxon>PACMAD clade</taxon>
        <taxon>Panicoideae</taxon>
        <taxon>Panicodae</taxon>
        <taxon>Paniceae</taxon>
        <taxon>Panicinae</taxon>
        <taxon>Panicum</taxon>
        <taxon>Panicum sect. Panicum</taxon>
    </lineage>
</organism>
<evidence type="ECO:0000313" key="1">
    <source>
        <dbReference type="EMBL" id="PUZ44651.1"/>
    </source>
</evidence>
<dbReference type="Gramene" id="PUZ44651">
    <property type="protein sequence ID" value="PUZ44651"/>
    <property type="gene ID" value="GQ55_8G123400"/>
</dbReference>
<proteinExistence type="predicted"/>
<reference evidence="1 2" key="1">
    <citation type="submission" date="2018-04" db="EMBL/GenBank/DDBJ databases">
        <title>WGS assembly of Panicum hallii var. hallii HAL2.</title>
        <authorList>
            <person name="Lovell J."/>
            <person name="Jenkins J."/>
            <person name="Lowry D."/>
            <person name="Mamidi S."/>
            <person name="Sreedasyam A."/>
            <person name="Weng X."/>
            <person name="Barry K."/>
            <person name="Bonette J."/>
            <person name="Campitelli B."/>
            <person name="Daum C."/>
            <person name="Gordon S."/>
            <person name="Gould B."/>
            <person name="Lipzen A."/>
            <person name="MacQueen A."/>
            <person name="Palacio-Mejia J."/>
            <person name="Plott C."/>
            <person name="Shakirov E."/>
            <person name="Shu S."/>
            <person name="Yoshinaga Y."/>
            <person name="Zane M."/>
            <person name="Rokhsar D."/>
            <person name="Grimwood J."/>
            <person name="Schmutz J."/>
            <person name="Juenger T."/>
        </authorList>
    </citation>
    <scope>NUCLEOTIDE SEQUENCE [LARGE SCALE GENOMIC DNA]</scope>
    <source>
        <strain evidence="2">cv. HAL2</strain>
    </source>
</reference>
<keyword evidence="2" id="KW-1185">Reference proteome</keyword>
<accession>A0A2T7CMV6</accession>
<dbReference type="Proteomes" id="UP000244336">
    <property type="component" value="Chromosome 8"/>
</dbReference>
<name>A0A2T7CMV6_9POAL</name>